<dbReference type="Proteomes" id="UP000236893">
    <property type="component" value="Unassembled WGS sequence"/>
</dbReference>
<name>A0A2S5A2C7_9SPHI</name>
<dbReference type="InterPro" id="IPR036179">
    <property type="entry name" value="Ig-like_dom_sf"/>
</dbReference>
<keyword evidence="1" id="KW-1133">Transmembrane helix</keyword>
<dbReference type="Gene3D" id="2.60.120.260">
    <property type="entry name" value="Galactose-binding domain-like"/>
    <property type="match status" value="1"/>
</dbReference>
<protein>
    <recommendedName>
        <fullName evidence="4">Ig-like domain-containing protein</fullName>
    </recommendedName>
</protein>
<feature type="transmembrane region" description="Helical" evidence="1">
    <location>
        <begin position="15"/>
        <end position="35"/>
    </location>
</feature>
<organism evidence="2 3">
    <name type="scientific">Solitalea longa</name>
    <dbReference type="NCBI Taxonomy" id="2079460"/>
    <lineage>
        <taxon>Bacteria</taxon>
        <taxon>Pseudomonadati</taxon>
        <taxon>Bacteroidota</taxon>
        <taxon>Sphingobacteriia</taxon>
        <taxon>Sphingobacteriales</taxon>
        <taxon>Sphingobacteriaceae</taxon>
        <taxon>Solitalea</taxon>
    </lineage>
</organism>
<keyword evidence="1" id="KW-0472">Membrane</keyword>
<proteinExistence type="predicted"/>
<reference evidence="2 3" key="1">
    <citation type="submission" date="2018-01" db="EMBL/GenBank/DDBJ databases">
        <authorList>
            <person name="Gaut B.S."/>
            <person name="Morton B.R."/>
            <person name="Clegg M.T."/>
            <person name="Duvall M.R."/>
        </authorList>
    </citation>
    <scope>NUCLEOTIDE SEQUENCE [LARGE SCALE GENOMIC DNA]</scope>
    <source>
        <strain evidence="2 3">HR-AV</strain>
    </source>
</reference>
<evidence type="ECO:0000313" key="3">
    <source>
        <dbReference type="Proteomes" id="UP000236893"/>
    </source>
</evidence>
<dbReference type="Gene3D" id="2.60.40.10">
    <property type="entry name" value="Immunoglobulins"/>
    <property type="match status" value="1"/>
</dbReference>
<dbReference type="RefSeq" id="WP_133159377.1">
    <property type="nucleotide sequence ID" value="NZ_PQVF01000007.1"/>
</dbReference>
<dbReference type="SUPFAM" id="SSF48726">
    <property type="entry name" value="Immunoglobulin"/>
    <property type="match status" value="1"/>
</dbReference>
<keyword evidence="1" id="KW-0812">Transmembrane</keyword>
<gene>
    <name evidence="2" type="ORF">C3K47_12005</name>
</gene>
<evidence type="ECO:0000256" key="1">
    <source>
        <dbReference type="SAM" id="Phobius"/>
    </source>
</evidence>
<comment type="caution">
    <text evidence="2">The sequence shown here is derived from an EMBL/GenBank/DDBJ whole genome shotgun (WGS) entry which is preliminary data.</text>
</comment>
<dbReference type="InterPro" id="IPR013783">
    <property type="entry name" value="Ig-like_fold"/>
</dbReference>
<accession>A0A2S5A2C7</accession>
<keyword evidence="3" id="KW-1185">Reference proteome</keyword>
<sequence>MDKVTTKIKKRFSKFNFFVNQFSAVYFFILGLVVVNQPSYAQVCSGALGNPVVTIDFGYSQSGGNYGQSLPIMYPQTTTTYTYWYPTTIPAPSNYPNDLHDGKYGILPRLNPTISHADGAWHTYQNDHTFELNGKPNGNMYVVNADLQKGIFYQQEIDQLCPGSTYEFSAWFSNILKSSSCGGNGIRPNIKFQIEDTKGTILGSYTSGNIPSTSNNPTWTQRGFLFTIPPNSSTIVLKMISNTNGGCGNDLAIDDITFRACGPTITMEPSNDKTICEGDQFEFWASLGTGYADPYYVWEKSTDGGITWEDFSQPRTDNRLTFTNALVSNSGYYRVRVGGGLTAVNNPKCYVVSTPVKLSVKPGPTIDVNGAGTLCIGEEVTLTAYPSGSIDYEWFKVGVKAPVKAKSSSNTYTFTATDIGQSGDYYVVAYNQKQQSENPDSFVECSVQSQPIKVSINPIPKLLVTDQIACGSADLTSPAVTNGSDAGTLSYFSDAAVKTPLANPSSITTSGTYYIKLTSAQSCSVIKPVTVTINTLPKLVITNPPATCDQPINLTNPAITAGSDAGTLSYFSDAAVKTPLANPSSITTSGTYYIQLTNAQGCSVINPVTVTINPLPKLVITNPTATCDQPVDLTNPAITAGSDLGSLSYFSDAAGTTTLANPSAITVSGTYYIQLTSAQGCSVIKPVTVTINPLPKLVITNPTATCDQPVDLTNPAITAGSDLGSLSYFSDAAGTTTLANPSAITVSGTYYIQLTSAQGCSVIKPVTVTINPLPKLVITNPTATCDQPVDLTNPAITAGSDLGSLSYFSDAVATMPLTNPSAITASGTYYIQLTSAQGCSVIKPVTVTINALPKLVITNPPATCTQPVDLTSTAITAGSELGNLSYFSDAVAKNPLANPSSISTNGTYYIQLTSAQGCSVIKPVTVTINALPKLVITNPQPTCDQPVDLTSTAITAGSDVGAFSYFSDAAATTSLANPSSVTASGTYYIKQTNAQGCSVIKPVSVTINPLPNLVITDPSATCNQPVDLTNATITAGSDAGSLSYFSDAAGTISLADPKAIMVSGTYYIKLTNAQGCSVIKPVTVTINALPKLVITNPSATCDQPINLTNPAITAGSDLGSLSYFSDAVATMPLTNPSAITVSGTYYIKLTSVQGCSVIKPVTVTINALPKLVITNPPATCTQPVDLTSIAITAGSELGNLSYFSDAVAKNPLANPSSISANGTYYIQLTSAQGCSVIKPVTVTINALPKLLITNPTATCDQPVDLTNPAITAGSELASLSYFSDATASTFLANPSSVTTSGTYYIQLTNTQGCSVIQPVTVTIHPLPNLVITNPTATCDQPVDLTYPAITAGSDLGSLSYFSDAVATMPLTNSSAITASGTYYIQLANAQGCSVIKPVSVTINPLPNLVITDPLATCDQPVDLTSATITAGSDLGSLSYFSDAAGTTTLANPSAITVSGTYYIQLTSAQDCSVIKSVTVTINPLPKLVITNPPATCDQPINLTNPAITAGSDTGTLSYFSDAAATTSLANPSSVTASGTYYIKQTNAQGCSVIKPVSVTINPLPNLVITDPSATCNQPVDLTNATITAGSDAGTLSYFSDAAATTSLANPSSVTASGTYYIKQTNAQGCSVIKPVTVTINPLPKLVITDPQATCDQPVDLTSATITAGSDLGSLSYFSDAAGTIPLANPSAITVSGTYYIQLTSAQGCSVIKPVTVTINALPKLVITDPLPTCAQPVDLTNATITAGSDAGTLSYFIDAAASTSLANPSSVTASGTYYIQLTSAQGCSMIQPVTVTIHPLPKLVITNPPATCAQPVDLTNSAITAD</sequence>
<dbReference type="EMBL" id="PQVF01000007">
    <property type="protein sequence ID" value="POY36459.1"/>
    <property type="molecule type" value="Genomic_DNA"/>
</dbReference>
<feature type="non-terminal residue" evidence="2">
    <location>
        <position position="1826"/>
    </location>
</feature>
<evidence type="ECO:0008006" key="4">
    <source>
        <dbReference type="Google" id="ProtNLM"/>
    </source>
</evidence>
<evidence type="ECO:0000313" key="2">
    <source>
        <dbReference type="EMBL" id="POY36459.1"/>
    </source>
</evidence>
<dbReference type="OrthoDB" id="7794186at2"/>